<comment type="caution">
    <text evidence="4">The sequence shown here is derived from an EMBL/GenBank/DDBJ whole genome shotgun (WGS) entry which is preliminary data.</text>
</comment>
<keyword evidence="2" id="KW-0012">Acyltransferase</keyword>
<dbReference type="CDD" id="cd04301">
    <property type="entry name" value="NAT_SF"/>
    <property type="match status" value="1"/>
</dbReference>
<evidence type="ECO:0000259" key="3">
    <source>
        <dbReference type="PROSITE" id="PS51186"/>
    </source>
</evidence>
<dbReference type="InterPro" id="IPR050680">
    <property type="entry name" value="YpeA/RimI_acetyltransf"/>
</dbReference>
<dbReference type="Gene3D" id="3.40.630.30">
    <property type="match status" value="1"/>
</dbReference>
<evidence type="ECO:0000313" key="4">
    <source>
        <dbReference type="EMBL" id="GAA4266898.1"/>
    </source>
</evidence>
<dbReference type="EMBL" id="BAABAU010000003">
    <property type="protein sequence ID" value="GAA4266898.1"/>
    <property type="molecule type" value="Genomic_DNA"/>
</dbReference>
<keyword evidence="1" id="KW-0808">Transferase</keyword>
<dbReference type="Pfam" id="PF00583">
    <property type="entry name" value="Acetyltransf_1"/>
    <property type="match status" value="1"/>
</dbReference>
<gene>
    <name evidence="4" type="ORF">GCM10022256_25100</name>
</gene>
<accession>A0ABP8E3X1</accession>
<name>A0ABP8E3X1_9MICO</name>
<sequence length="153" mass="16953">MDDLVIRRARSDELGAVADLRWRWSVDEAGVRPVTDPVGYRDATVAFWAAHPSSHRCFVAEHDGEIVGMAWIAYTDRPPTPNDLGRFSADVQSVYVVPELRGESAGSRLLAALIDDARGHGCQYVRVHSSARAVPLYARSGFAVDETYRVLRL</sequence>
<reference evidence="5" key="1">
    <citation type="journal article" date="2019" name="Int. J. Syst. Evol. Microbiol.">
        <title>The Global Catalogue of Microorganisms (GCM) 10K type strain sequencing project: providing services to taxonomists for standard genome sequencing and annotation.</title>
        <authorList>
            <consortium name="The Broad Institute Genomics Platform"/>
            <consortium name="The Broad Institute Genome Sequencing Center for Infectious Disease"/>
            <person name="Wu L."/>
            <person name="Ma J."/>
        </authorList>
    </citation>
    <scope>NUCLEOTIDE SEQUENCE [LARGE SCALE GENOMIC DNA]</scope>
    <source>
        <strain evidence="5">JCM 17442</strain>
    </source>
</reference>
<dbReference type="InterPro" id="IPR000182">
    <property type="entry name" value="GNAT_dom"/>
</dbReference>
<keyword evidence="5" id="KW-1185">Reference proteome</keyword>
<dbReference type="PANTHER" id="PTHR43420">
    <property type="entry name" value="ACETYLTRANSFERASE"/>
    <property type="match status" value="1"/>
</dbReference>
<dbReference type="SUPFAM" id="SSF55729">
    <property type="entry name" value="Acyl-CoA N-acyltransferases (Nat)"/>
    <property type="match status" value="1"/>
</dbReference>
<dbReference type="InterPro" id="IPR016181">
    <property type="entry name" value="Acyl_CoA_acyltransferase"/>
</dbReference>
<proteinExistence type="predicted"/>
<dbReference type="RefSeq" id="WP_344796683.1">
    <property type="nucleotide sequence ID" value="NZ_BAABAU010000003.1"/>
</dbReference>
<evidence type="ECO:0000256" key="2">
    <source>
        <dbReference type="ARBA" id="ARBA00023315"/>
    </source>
</evidence>
<dbReference type="Proteomes" id="UP001501594">
    <property type="component" value="Unassembled WGS sequence"/>
</dbReference>
<organism evidence="4 5">
    <name type="scientific">Frondihabitans peucedani</name>
    <dbReference type="NCBI Taxonomy" id="598626"/>
    <lineage>
        <taxon>Bacteria</taxon>
        <taxon>Bacillati</taxon>
        <taxon>Actinomycetota</taxon>
        <taxon>Actinomycetes</taxon>
        <taxon>Micrococcales</taxon>
        <taxon>Microbacteriaceae</taxon>
        <taxon>Frondihabitans</taxon>
    </lineage>
</organism>
<evidence type="ECO:0000256" key="1">
    <source>
        <dbReference type="ARBA" id="ARBA00022679"/>
    </source>
</evidence>
<protein>
    <submittedName>
        <fullName evidence="4">GNAT family N-acetyltransferase</fullName>
    </submittedName>
</protein>
<feature type="domain" description="N-acetyltransferase" evidence="3">
    <location>
        <begin position="4"/>
        <end position="153"/>
    </location>
</feature>
<dbReference type="PROSITE" id="PS51186">
    <property type="entry name" value="GNAT"/>
    <property type="match status" value="1"/>
</dbReference>
<evidence type="ECO:0000313" key="5">
    <source>
        <dbReference type="Proteomes" id="UP001501594"/>
    </source>
</evidence>